<comment type="caution">
    <text evidence="1">The sequence shown here is derived from an EMBL/GenBank/DDBJ whole genome shotgun (WGS) entry which is preliminary data.</text>
</comment>
<dbReference type="Proteomes" id="UP000554837">
    <property type="component" value="Unassembled WGS sequence"/>
</dbReference>
<gene>
    <name evidence="1" type="ORF">HNQ51_001920</name>
</gene>
<name>A0A840S6J1_9BURK</name>
<keyword evidence="2" id="KW-1185">Reference proteome</keyword>
<evidence type="ECO:0000313" key="1">
    <source>
        <dbReference type="EMBL" id="MBB5204606.1"/>
    </source>
</evidence>
<sequence length="147" mass="16043">MVIIAVLAAVLLTRLQDVITEARRVQLRLGVEAVRSNAMLLQWRCPDAADWACLRQALAGAQRVGADGKARPQARELPDFEGDRRLLAIAAAAGLTQHQGPGTQWLWQAQGPHGLLLSLQGVTECQFLLRWDLKSGAAVVEDVLDRC</sequence>
<accession>A0A840S6J1</accession>
<reference evidence="1 2" key="1">
    <citation type="submission" date="2020-08" db="EMBL/GenBank/DDBJ databases">
        <title>Genomic Encyclopedia of Type Strains, Phase IV (KMG-IV): sequencing the most valuable type-strain genomes for metagenomic binning, comparative biology and taxonomic classification.</title>
        <authorList>
            <person name="Goeker M."/>
        </authorList>
    </citation>
    <scope>NUCLEOTIDE SEQUENCE [LARGE SCALE GENOMIC DNA]</scope>
    <source>
        <strain evidence="1 2">DSM 23958</strain>
    </source>
</reference>
<protein>
    <submittedName>
        <fullName evidence="1">Uncharacterized protein</fullName>
    </submittedName>
</protein>
<dbReference type="OrthoDB" id="9933276at2"/>
<dbReference type="RefSeq" id="WP_138855732.1">
    <property type="nucleotide sequence ID" value="NZ_CP040709.1"/>
</dbReference>
<dbReference type="EMBL" id="JACHHO010000002">
    <property type="protein sequence ID" value="MBB5204606.1"/>
    <property type="molecule type" value="Genomic_DNA"/>
</dbReference>
<dbReference type="AlphaFoldDB" id="A0A840S6J1"/>
<organism evidence="1 2">
    <name type="scientific">Inhella inkyongensis</name>
    <dbReference type="NCBI Taxonomy" id="392593"/>
    <lineage>
        <taxon>Bacteria</taxon>
        <taxon>Pseudomonadati</taxon>
        <taxon>Pseudomonadota</taxon>
        <taxon>Betaproteobacteria</taxon>
        <taxon>Burkholderiales</taxon>
        <taxon>Sphaerotilaceae</taxon>
        <taxon>Inhella</taxon>
    </lineage>
</organism>
<evidence type="ECO:0000313" key="2">
    <source>
        <dbReference type="Proteomes" id="UP000554837"/>
    </source>
</evidence>
<proteinExistence type="predicted"/>